<dbReference type="Proteomes" id="UP000055048">
    <property type="component" value="Unassembled WGS sequence"/>
</dbReference>
<protein>
    <submittedName>
        <fullName evidence="1">Uncharacterized protein</fullName>
    </submittedName>
</protein>
<accession>A0A0V0T7S3</accession>
<reference evidence="1 2" key="1">
    <citation type="submission" date="2015-01" db="EMBL/GenBank/DDBJ databases">
        <title>Evolution of Trichinella species and genotypes.</title>
        <authorList>
            <person name="Korhonen P.K."/>
            <person name="Edoardo P."/>
            <person name="Giuseppe L.R."/>
            <person name="Gasser R.B."/>
        </authorList>
    </citation>
    <scope>NUCLEOTIDE SEQUENCE [LARGE SCALE GENOMIC DNA]</scope>
    <source>
        <strain evidence="1">ISS417</strain>
    </source>
</reference>
<organism evidence="1 2">
    <name type="scientific">Trichinella murrelli</name>
    <dbReference type="NCBI Taxonomy" id="144512"/>
    <lineage>
        <taxon>Eukaryota</taxon>
        <taxon>Metazoa</taxon>
        <taxon>Ecdysozoa</taxon>
        <taxon>Nematoda</taxon>
        <taxon>Enoplea</taxon>
        <taxon>Dorylaimia</taxon>
        <taxon>Trichinellida</taxon>
        <taxon>Trichinellidae</taxon>
        <taxon>Trichinella</taxon>
    </lineage>
</organism>
<keyword evidence="2" id="KW-1185">Reference proteome</keyword>
<comment type="caution">
    <text evidence="1">The sequence shown here is derived from an EMBL/GenBank/DDBJ whole genome shotgun (WGS) entry which is preliminary data.</text>
</comment>
<evidence type="ECO:0000313" key="1">
    <source>
        <dbReference type="EMBL" id="KRX35097.1"/>
    </source>
</evidence>
<dbReference type="EMBL" id="JYDJ01000476">
    <property type="protein sequence ID" value="KRX35097.1"/>
    <property type="molecule type" value="Genomic_DNA"/>
</dbReference>
<proteinExistence type="predicted"/>
<name>A0A0V0T7S3_9BILA</name>
<dbReference type="AlphaFoldDB" id="A0A0V0T7S3"/>
<evidence type="ECO:0000313" key="2">
    <source>
        <dbReference type="Proteomes" id="UP000055048"/>
    </source>
</evidence>
<gene>
    <name evidence="1" type="ORF">T05_11294</name>
</gene>
<sequence length="168" mass="19164">MNNAISAVAFEYASFPQIREAHARLHDVRVIFSLTPVLVIPESIFASIFCSLPSSPESRIYHNFSMQISDDDIGYLIHQLLWKQIGQQKRAMEDRVEVLPEEVSHVQCVHSFVPRQWAQREPQKDVRQQHNQIHDSEGQFACPRQASSHVLPFLSSRPLSCLQGVGMS</sequence>